<evidence type="ECO:0000313" key="5">
    <source>
        <dbReference type="Proteomes" id="UP000887043"/>
    </source>
</evidence>
<dbReference type="GO" id="GO:0016758">
    <property type="term" value="F:hexosyltransferase activity"/>
    <property type="evidence" value="ECO:0007669"/>
    <property type="project" value="UniProtKB-ARBA"/>
</dbReference>
<dbReference type="Pfam" id="PF00535">
    <property type="entry name" value="Glycos_transf_2"/>
    <property type="match status" value="1"/>
</dbReference>
<dbReference type="Gene3D" id="3.90.550.10">
    <property type="entry name" value="Spore Coat Polysaccharide Biosynthesis Protein SpsA, Chain A"/>
    <property type="match status" value="1"/>
</dbReference>
<dbReference type="Proteomes" id="UP000887043">
    <property type="component" value="Unassembled WGS sequence"/>
</dbReference>
<dbReference type="CDD" id="cd00761">
    <property type="entry name" value="Glyco_tranf_GTA_type"/>
    <property type="match status" value="1"/>
</dbReference>
<dbReference type="SUPFAM" id="SSF53448">
    <property type="entry name" value="Nucleotide-diphospho-sugar transferases"/>
    <property type="match status" value="1"/>
</dbReference>
<protein>
    <recommendedName>
        <fullName evidence="3">Glycosyltransferase 2-like domain-containing protein</fullName>
    </recommendedName>
</protein>
<evidence type="ECO:0000313" key="4">
    <source>
        <dbReference type="EMBL" id="GJG27300.1"/>
    </source>
</evidence>
<keyword evidence="1" id="KW-0328">Glycosyltransferase</keyword>
<feature type="domain" description="Glycosyltransferase 2-like" evidence="3">
    <location>
        <begin position="4"/>
        <end position="168"/>
    </location>
</feature>
<dbReference type="InterPro" id="IPR001173">
    <property type="entry name" value="Glyco_trans_2-like"/>
</dbReference>
<sequence>MKLSIVIPVYNVENTLERCLQSVCQRLIPNFEIILINDGSTDKSLAICKRYASNYVNIRIFNQENHGLSYARNKGIEECFSEYITFIDSDDYIDPETFPSLMTILEKHPEYDILEYPILERKGSTREKKIQFSNNEYHDFKTYWLNCKAYLHSYACNKIYKRKLFNDIRYPVGRNFEDIYILPDLGKKAKVIATTNRGLYYYCWNNKGITATASAKDMEDLLNSHLRVLPLYHDEDYYLHVLNIQLDVYEMTKHTPTLPIYPYKKHPKLKIANLLGINTTCKINYLLHKIYRRH</sequence>
<dbReference type="RefSeq" id="WP_006282239.1">
    <property type="nucleotide sequence ID" value="NZ_BPTR01000001.1"/>
</dbReference>
<evidence type="ECO:0000259" key="3">
    <source>
        <dbReference type="Pfam" id="PF00535"/>
    </source>
</evidence>
<proteinExistence type="predicted"/>
<accession>A0AA37I1G9</accession>
<evidence type="ECO:0000256" key="2">
    <source>
        <dbReference type="ARBA" id="ARBA00022679"/>
    </source>
</evidence>
<dbReference type="EMBL" id="BPTR01000001">
    <property type="protein sequence ID" value="GJG27300.1"/>
    <property type="molecule type" value="Genomic_DNA"/>
</dbReference>
<dbReference type="PANTHER" id="PTHR22916:SF51">
    <property type="entry name" value="GLYCOSYLTRANSFERASE EPSH-RELATED"/>
    <property type="match status" value="1"/>
</dbReference>
<dbReference type="InterPro" id="IPR029044">
    <property type="entry name" value="Nucleotide-diphossugar_trans"/>
</dbReference>
<gene>
    <name evidence="4" type="ORF">PRRU23_10000</name>
</gene>
<keyword evidence="2" id="KW-0808">Transferase</keyword>
<reference evidence="4" key="1">
    <citation type="submission" date="2021-08" db="EMBL/GenBank/DDBJ databases">
        <title>Prevotella lacticifex sp. nov., isolated from rumen of cow.</title>
        <authorList>
            <person name="Shinkai T."/>
            <person name="Ikeyama N."/>
            <person name="Kumagai M."/>
            <person name="Ohmori H."/>
            <person name="Sakamoto M."/>
            <person name="Ohkuma M."/>
            <person name="Mitsumori M."/>
        </authorList>
    </citation>
    <scope>NUCLEOTIDE SEQUENCE</scope>
    <source>
        <strain evidence="4">DSM 11371</strain>
    </source>
</reference>
<name>A0AA37I1G9_SEGBR</name>
<dbReference type="AlphaFoldDB" id="A0AA37I1G9"/>
<organism evidence="4 5">
    <name type="scientific">Segatella bryantii</name>
    <name type="common">Prevotella bryantii</name>
    <dbReference type="NCBI Taxonomy" id="77095"/>
    <lineage>
        <taxon>Bacteria</taxon>
        <taxon>Pseudomonadati</taxon>
        <taxon>Bacteroidota</taxon>
        <taxon>Bacteroidia</taxon>
        <taxon>Bacteroidales</taxon>
        <taxon>Prevotellaceae</taxon>
        <taxon>Segatella</taxon>
    </lineage>
</organism>
<evidence type="ECO:0000256" key="1">
    <source>
        <dbReference type="ARBA" id="ARBA00022676"/>
    </source>
</evidence>
<dbReference type="PANTHER" id="PTHR22916">
    <property type="entry name" value="GLYCOSYLTRANSFERASE"/>
    <property type="match status" value="1"/>
</dbReference>
<comment type="caution">
    <text evidence="4">The sequence shown here is derived from an EMBL/GenBank/DDBJ whole genome shotgun (WGS) entry which is preliminary data.</text>
</comment>